<evidence type="ECO:0000259" key="6">
    <source>
        <dbReference type="PROSITE" id="PS50850"/>
    </source>
</evidence>
<dbReference type="PRINTS" id="PR00171">
    <property type="entry name" value="SUGRTRNSPORT"/>
</dbReference>
<organism evidence="7 8">
    <name type="scientific">Panagrolaimus superbus</name>
    <dbReference type="NCBI Taxonomy" id="310955"/>
    <lineage>
        <taxon>Eukaryota</taxon>
        <taxon>Metazoa</taxon>
        <taxon>Ecdysozoa</taxon>
        <taxon>Nematoda</taxon>
        <taxon>Chromadorea</taxon>
        <taxon>Rhabditida</taxon>
        <taxon>Tylenchina</taxon>
        <taxon>Panagrolaimomorpha</taxon>
        <taxon>Panagrolaimoidea</taxon>
        <taxon>Panagrolaimidae</taxon>
        <taxon>Panagrolaimus</taxon>
    </lineage>
</organism>
<sequence>MNWRLYVAAIIVTSGSAFHYGFQLVLTNPAEKAFLKFLNSSIKKHYSKELDKNVLDDIWSVTVALFFVGAIFGSFSIKFLTEKLGRKGALIATFFTNIISLLLAILSYFITAFELYVFSRIILGFSNAASLAICPLYLSEISPIHLRGRIGMSTGIAVQFGSVFGSFIAMSQFLGTVDRWWIIYLVEAGICLIALISLIFFPESSDSLLRHKGGETKAIKSITFFHQCTKVEAKKICEEKKLQKVAQSKIGLIQVWKLPETQRQTLIAVVVMFATMFSGISVLNSFAVNIFESAGLSSLTASYANGGICVLSFFAAFISPIVIDRFGRRLLLLFCLMGLLICNIFIGILLFAHNSYSTIVISVLLIFFIALFLVIFSVGPGPLCYFITAELHDINSRSSAQTWTSFTQMTT</sequence>
<feature type="transmembrane region" description="Helical" evidence="5">
    <location>
        <begin position="116"/>
        <end position="138"/>
    </location>
</feature>
<proteinExistence type="predicted"/>
<feature type="transmembrane region" description="Helical" evidence="5">
    <location>
        <begin position="150"/>
        <end position="174"/>
    </location>
</feature>
<dbReference type="AlphaFoldDB" id="A0A914ZE52"/>
<keyword evidence="3 5" id="KW-1133">Transmembrane helix</keyword>
<feature type="transmembrane region" description="Helical" evidence="5">
    <location>
        <begin position="359"/>
        <end position="387"/>
    </location>
</feature>
<protein>
    <submittedName>
        <fullName evidence="8">Major facilitator superfamily (MFS) profile domain-containing protein</fullName>
    </submittedName>
</protein>
<evidence type="ECO:0000256" key="2">
    <source>
        <dbReference type="ARBA" id="ARBA00022692"/>
    </source>
</evidence>
<evidence type="ECO:0000256" key="5">
    <source>
        <dbReference type="SAM" id="Phobius"/>
    </source>
</evidence>
<evidence type="ECO:0000313" key="7">
    <source>
        <dbReference type="Proteomes" id="UP000887577"/>
    </source>
</evidence>
<name>A0A914ZE52_9BILA</name>
<feature type="transmembrane region" description="Helical" evidence="5">
    <location>
        <begin position="266"/>
        <end position="291"/>
    </location>
</feature>
<evidence type="ECO:0000313" key="8">
    <source>
        <dbReference type="WBParaSite" id="PSU_v2.g8551.t1"/>
    </source>
</evidence>
<dbReference type="InterPro" id="IPR036259">
    <property type="entry name" value="MFS_trans_sf"/>
</dbReference>
<keyword evidence="4 5" id="KW-0472">Membrane</keyword>
<evidence type="ECO:0000256" key="1">
    <source>
        <dbReference type="ARBA" id="ARBA00004141"/>
    </source>
</evidence>
<feature type="transmembrane region" description="Helical" evidence="5">
    <location>
        <begin position="303"/>
        <end position="323"/>
    </location>
</feature>
<comment type="subcellular location">
    <subcellularLocation>
        <location evidence="1">Membrane</location>
        <topology evidence="1">Multi-pass membrane protein</topology>
    </subcellularLocation>
</comment>
<dbReference type="PROSITE" id="PS50850">
    <property type="entry name" value="MFS"/>
    <property type="match status" value="1"/>
</dbReference>
<evidence type="ECO:0000256" key="4">
    <source>
        <dbReference type="ARBA" id="ARBA00023136"/>
    </source>
</evidence>
<keyword evidence="7" id="KW-1185">Reference proteome</keyword>
<dbReference type="PANTHER" id="PTHR23503">
    <property type="entry name" value="SOLUTE CARRIER FAMILY 2"/>
    <property type="match status" value="1"/>
</dbReference>
<dbReference type="Gene3D" id="1.20.1250.20">
    <property type="entry name" value="MFS general substrate transporter like domains"/>
    <property type="match status" value="1"/>
</dbReference>
<feature type="domain" description="Major facilitator superfamily (MFS) profile" evidence="6">
    <location>
        <begin position="9"/>
        <end position="411"/>
    </location>
</feature>
<dbReference type="WBParaSite" id="PSU_v2.g8551.t1">
    <property type="protein sequence ID" value="PSU_v2.g8551.t1"/>
    <property type="gene ID" value="PSU_v2.g8551"/>
</dbReference>
<feature type="transmembrane region" description="Helical" evidence="5">
    <location>
        <begin position="89"/>
        <end position="110"/>
    </location>
</feature>
<dbReference type="InterPro" id="IPR020846">
    <property type="entry name" value="MFS_dom"/>
</dbReference>
<keyword evidence="2 5" id="KW-0812">Transmembrane</keyword>
<dbReference type="Pfam" id="PF00083">
    <property type="entry name" value="Sugar_tr"/>
    <property type="match status" value="1"/>
</dbReference>
<dbReference type="GO" id="GO:0015149">
    <property type="term" value="F:hexose transmembrane transporter activity"/>
    <property type="evidence" value="ECO:0007669"/>
    <property type="project" value="TreeGrafter"/>
</dbReference>
<dbReference type="PANTHER" id="PTHR23503:SF96">
    <property type="entry name" value="MAJOR FACILITATOR SUPERFAMILY (MFS) PROFILE DOMAIN-CONTAINING PROTEIN"/>
    <property type="match status" value="1"/>
</dbReference>
<feature type="transmembrane region" description="Helical" evidence="5">
    <location>
        <begin position="180"/>
        <end position="201"/>
    </location>
</feature>
<accession>A0A914ZE52</accession>
<dbReference type="Proteomes" id="UP000887577">
    <property type="component" value="Unplaced"/>
</dbReference>
<evidence type="ECO:0000256" key="3">
    <source>
        <dbReference type="ARBA" id="ARBA00022989"/>
    </source>
</evidence>
<dbReference type="GO" id="GO:0016020">
    <property type="term" value="C:membrane"/>
    <property type="evidence" value="ECO:0007669"/>
    <property type="project" value="UniProtKB-SubCell"/>
</dbReference>
<reference evidence="8" key="1">
    <citation type="submission" date="2022-11" db="UniProtKB">
        <authorList>
            <consortium name="WormBaseParasite"/>
        </authorList>
    </citation>
    <scope>IDENTIFICATION</scope>
</reference>
<dbReference type="InterPro" id="IPR003663">
    <property type="entry name" value="Sugar/inositol_transpt"/>
</dbReference>
<feature type="transmembrane region" description="Helical" evidence="5">
    <location>
        <begin position="330"/>
        <end position="353"/>
    </location>
</feature>
<dbReference type="InterPro" id="IPR005828">
    <property type="entry name" value="MFS_sugar_transport-like"/>
</dbReference>
<dbReference type="InterPro" id="IPR045263">
    <property type="entry name" value="GLUT"/>
</dbReference>
<dbReference type="SUPFAM" id="SSF103473">
    <property type="entry name" value="MFS general substrate transporter"/>
    <property type="match status" value="1"/>
</dbReference>
<feature type="transmembrane region" description="Helical" evidence="5">
    <location>
        <begin position="58"/>
        <end position="77"/>
    </location>
</feature>